<dbReference type="Proteomes" id="UP000735302">
    <property type="component" value="Unassembled WGS sequence"/>
</dbReference>
<sequence>MFPQCSFLSPYSVWFQNRRAKYRKQEKQLAKSLSPVIPSCNGMMRNIYPTNTRGYPYPPSANMNMNNMAARYPQMNTSYHHSMGGMHQFSHMGGMAGSNMASMSMPRQVQQFPMASDYGILRRRLVQQKPDSSAHEQWSPHAAVQSDSAIPDTSLAANESERQSESESSFPSVPKQDSTTVTILAGSAVSPFASILKSQWKRQTETLHHKLILQTTGQTHCPDQTYSYRLSLHWPAVLPSLINTRPLPHQQRQFVGADRSDYTGREDFELATKLGSKLDFARQSLSMFGIPIALDFSGTMSDSNADLTIVNLRQKVSADFRAVCVNSRAINQCLQSR</sequence>
<feature type="region of interest" description="Disordered" evidence="2">
    <location>
        <begin position="127"/>
        <end position="177"/>
    </location>
</feature>
<dbReference type="PROSITE" id="PS50071">
    <property type="entry name" value="HOMEOBOX_2"/>
    <property type="match status" value="1"/>
</dbReference>
<proteinExistence type="predicted"/>
<feature type="domain" description="Homeobox" evidence="3">
    <location>
        <begin position="13"/>
        <end position="25"/>
    </location>
</feature>
<dbReference type="CDD" id="cd00086">
    <property type="entry name" value="homeodomain"/>
    <property type="match status" value="1"/>
</dbReference>
<keyword evidence="1 4" id="KW-0238">DNA-binding</keyword>
<dbReference type="EMBL" id="BLXT01002947">
    <property type="protein sequence ID" value="GFN99076.1"/>
    <property type="molecule type" value="Genomic_DNA"/>
</dbReference>
<keyword evidence="5" id="KW-1185">Reference proteome</keyword>
<gene>
    <name evidence="4" type="ORF">PoB_002558200</name>
</gene>
<evidence type="ECO:0000259" key="3">
    <source>
        <dbReference type="PROSITE" id="PS50071"/>
    </source>
</evidence>
<comment type="subcellular location">
    <subcellularLocation>
        <location evidence="1">Nucleus</location>
    </subcellularLocation>
</comment>
<feature type="DNA-binding region" description="Homeobox" evidence="1">
    <location>
        <begin position="15"/>
        <end position="26"/>
    </location>
</feature>
<dbReference type="SUPFAM" id="SSF46689">
    <property type="entry name" value="Homeodomain-like"/>
    <property type="match status" value="1"/>
</dbReference>
<dbReference type="GO" id="GO:0003677">
    <property type="term" value="F:DNA binding"/>
    <property type="evidence" value="ECO:0007669"/>
    <property type="project" value="UniProtKB-UniRule"/>
</dbReference>
<dbReference type="AlphaFoldDB" id="A0AAV3ZVH1"/>
<protein>
    <submittedName>
        <fullName evidence="4">Homeobox protein prophet of pit-1-like</fullName>
    </submittedName>
</protein>
<organism evidence="4 5">
    <name type="scientific">Plakobranchus ocellatus</name>
    <dbReference type="NCBI Taxonomy" id="259542"/>
    <lineage>
        <taxon>Eukaryota</taxon>
        <taxon>Metazoa</taxon>
        <taxon>Spiralia</taxon>
        <taxon>Lophotrochozoa</taxon>
        <taxon>Mollusca</taxon>
        <taxon>Gastropoda</taxon>
        <taxon>Heterobranchia</taxon>
        <taxon>Euthyneura</taxon>
        <taxon>Panpulmonata</taxon>
        <taxon>Sacoglossa</taxon>
        <taxon>Placobranchoidea</taxon>
        <taxon>Plakobranchidae</taxon>
        <taxon>Plakobranchus</taxon>
    </lineage>
</organism>
<evidence type="ECO:0000313" key="5">
    <source>
        <dbReference type="Proteomes" id="UP000735302"/>
    </source>
</evidence>
<reference evidence="4 5" key="1">
    <citation type="journal article" date="2021" name="Elife">
        <title>Chloroplast acquisition without the gene transfer in kleptoplastic sea slugs, Plakobranchus ocellatus.</title>
        <authorList>
            <person name="Maeda T."/>
            <person name="Takahashi S."/>
            <person name="Yoshida T."/>
            <person name="Shimamura S."/>
            <person name="Takaki Y."/>
            <person name="Nagai Y."/>
            <person name="Toyoda A."/>
            <person name="Suzuki Y."/>
            <person name="Arimoto A."/>
            <person name="Ishii H."/>
            <person name="Satoh N."/>
            <person name="Nishiyama T."/>
            <person name="Hasebe M."/>
            <person name="Maruyama T."/>
            <person name="Minagawa J."/>
            <person name="Obokata J."/>
            <person name="Shigenobu S."/>
        </authorList>
    </citation>
    <scope>NUCLEOTIDE SEQUENCE [LARGE SCALE GENOMIC DNA]</scope>
</reference>
<evidence type="ECO:0000256" key="2">
    <source>
        <dbReference type="SAM" id="MobiDB-lite"/>
    </source>
</evidence>
<evidence type="ECO:0000313" key="4">
    <source>
        <dbReference type="EMBL" id="GFN99076.1"/>
    </source>
</evidence>
<evidence type="ECO:0000256" key="1">
    <source>
        <dbReference type="PROSITE-ProRule" id="PRU00108"/>
    </source>
</evidence>
<dbReference type="GO" id="GO:0005634">
    <property type="term" value="C:nucleus"/>
    <property type="evidence" value="ECO:0007669"/>
    <property type="project" value="UniProtKB-SubCell"/>
</dbReference>
<name>A0AAV3ZVH1_9GAST</name>
<dbReference type="InterPro" id="IPR009057">
    <property type="entry name" value="Homeodomain-like_sf"/>
</dbReference>
<dbReference type="InterPro" id="IPR001356">
    <property type="entry name" value="HD"/>
</dbReference>
<keyword evidence="1 4" id="KW-0371">Homeobox</keyword>
<accession>A0AAV3ZVH1</accession>
<keyword evidence="1" id="KW-0539">Nucleus</keyword>
<comment type="caution">
    <text evidence="4">The sequence shown here is derived from an EMBL/GenBank/DDBJ whole genome shotgun (WGS) entry which is preliminary data.</text>
</comment>